<dbReference type="PANTHER" id="PTHR43649:SF12">
    <property type="entry name" value="DIACETYLCHITOBIOSE BINDING PROTEIN DASA"/>
    <property type="match status" value="1"/>
</dbReference>
<feature type="compositionally biased region" description="Pro residues" evidence="1">
    <location>
        <begin position="316"/>
        <end position="325"/>
    </location>
</feature>
<dbReference type="STRING" id="1271860.SAMN05216174_1077"/>
<dbReference type="EMBL" id="FMZZ01000007">
    <property type="protein sequence ID" value="SDD07640.1"/>
    <property type="molecule type" value="Genomic_DNA"/>
</dbReference>
<keyword evidence="3" id="KW-1185">Reference proteome</keyword>
<dbReference type="RefSeq" id="WP_228771664.1">
    <property type="nucleotide sequence ID" value="NZ_FMZZ01000007.1"/>
</dbReference>
<evidence type="ECO:0000313" key="2">
    <source>
        <dbReference type="EMBL" id="SDD07640.1"/>
    </source>
</evidence>
<evidence type="ECO:0000313" key="3">
    <source>
        <dbReference type="Proteomes" id="UP000199501"/>
    </source>
</evidence>
<name>A0A1G6RSG2_9PSEU</name>
<dbReference type="SUPFAM" id="SSF53850">
    <property type="entry name" value="Periplasmic binding protein-like II"/>
    <property type="match status" value="1"/>
</dbReference>
<sequence length="325" mass="34970">MRGSHAALASDDAPDVIEIGNTQAPKFAAAHVLLDLTGSLTDFNGDQWLPSLRDSATWDHKVYAMPFYAANRVVLYRTDLFAQAGVTPPTSRQDWLDAIAKFRAEFGADPDFQALYLPGQNWYTLLSFIYDEGGDIARGEGTRFTATLDSAEAKAGRTFYRRLVEASGTKAAKDADEQTPEQAGIYGGGKVAMFVGLPWEVAAAAKSDPTLAARTSAFPIPSKNAGATAPVFQGGSSLAIPASAWFPATGPRWSGPRARSLWSPATRTGIPMCWTWWPGWCGPCPRWSTSRPERQGRNSARAGGWTPSAGPGRACAPPPKCWRTV</sequence>
<dbReference type="PANTHER" id="PTHR43649">
    <property type="entry name" value="ARABINOSE-BINDING PROTEIN-RELATED"/>
    <property type="match status" value="1"/>
</dbReference>
<organism evidence="2 3">
    <name type="scientific">Actinokineospora iranica</name>
    <dbReference type="NCBI Taxonomy" id="1271860"/>
    <lineage>
        <taxon>Bacteria</taxon>
        <taxon>Bacillati</taxon>
        <taxon>Actinomycetota</taxon>
        <taxon>Actinomycetes</taxon>
        <taxon>Pseudonocardiales</taxon>
        <taxon>Pseudonocardiaceae</taxon>
        <taxon>Actinokineospora</taxon>
    </lineage>
</organism>
<protein>
    <submittedName>
        <fullName evidence="2">N,N'-diacetylchitobiose transport system substrate-binding protein</fullName>
    </submittedName>
</protein>
<reference evidence="3" key="1">
    <citation type="submission" date="2016-10" db="EMBL/GenBank/DDBJ databases">
        <authorList>
            <person name="Varghese N."/>
            <person name="Submissions S."/>
        </authorList>
    </citation>
    <scope>NUCLEOTIDE SEQUENCE [LARGE SCALE GENOMIC DNA]</scope>
    <source>
        <strain evidence="3">IBRC-M 10403</strain>
    </source>
</reference>
<dbReference type="InterPro" id="IPR050490">
    <property type="entry name" value="Bact_solute-bd_prot1"/>
</dbReference>
<accession>A0A1G6RSG2</accession>
<dbReference type="AlphaFoldDB" id="A0A1G6RSG2"/>
<dbReference type="Proteomes" id="UP000199501">
    <property type="component" value="Unassembled WGS sequence"/>
</dbReference>
<dbReference type="Pfam" id="PF01547">
    <property type="entry name" value="SBP_bac_1"/>
    <property type="match status" value="1"/>
</dbReference>
<dbReference type="InterPro" id="IPR006059">
    <property type="entry name" value="SBP"/>
</dbReference>
<proteinExistence type="predicted"/>
<feature type="region of interest" description="Disordered" evidence="1">
    <location>
        <begin position="289"/>
        <end position="325"/>
    </location>
</feature>
<evidence type="ECO:0000256" key="1">
    <source>
        <dbReference type="SAM" id="MobiDB-lite"/>
    </source>
</evidence>
<dbReference type="Gene3D" id="3.40.190.10">
    <property type="entry name" value="Periplasmic binding protein-like II"/>
    <property type="match status" value="2"/>
</dbReference>
<gene>
    <name evidence="2" type="ORF">SAMN05216174_1077</name>
</gene>